<dbReference type="PANTHER" id="PTHR31718">
    <property type="entry name" value="PLAT DOMAIN-CONTAINING PROTEIN"/>
    <property type="match status" value="1"/>
</dbReference>
<dbReference type="Proteomes" id="UP001227230">
    <property type="component" value="Chromosome 16"/>
</dbReference>
<feature type="chain" id="PRO_5045623393" description="Embryo-specific protein ATS3B" evidence="1">
    <location>
        <begin position="28"/>
        <end position="191"/>
    </location>
</feature>
<keyword evidence="3" id="KW-1185">Reference proteome</keyword>
<dbReference type="SUPFAM" id="SSF49723">
    <property type="entry name" value="Lipase/lipooxygenase domain (PLAT/LH2 domain)"/>
    <property type="match status" value="1"/>
</dbReference>
<organism evidence="2 3">
    <name type="scientific">Vitis vinifera</name>
    <name type="common">Grape</name>
    <dbReference type="NCBI Taxonomy" id="29760"/>
    <lineage>
        <taxon>Eukaryota</taxon>
        <taxon>Viridiplantae</taxon>
        <taxon>Streptophyta</taxon>
        <taxon>Embryophyta</taxon>
        <taxon>Tracheophyta</taxon>
        <taxon>Spermatophyta</taxon>
        <taxon>Magnoliopsida</taxon>
        <taxon>eudicotyledons</taxon>
        <taxon>Gunneridae</taxon>
        <taxon>Pentapetalae</taxon>
        <taxon>rosids</taxon>
        <taxon>Vitales</taxon>
        <taxon>Vitaceae</taxon>
        <taxon>Viteae</taxon>
        <taxon>Vitis</taxon>
    </lineage>
</organism>
<proteinExistence type="predicted"/>
<feature type="signal peptide" evidence="1">
    <location>
        <begin position="1"/>
        <end position="27"/>
    </location>
</feature>
<sequence length="191" mass="21067">MVKAVSFLLPLLLLLLHSASIFIFSQAQSIVSQPQVLKSKDFTNIQNVGSCSFTVVIKTSCSSVSFTRDQISLAFGDAYGNQVYAPRIDDPSTRTFERCSTDTFQINGPCTYQVCHVALYRSGMDGWKPESVKIYGYNSSPVTFYYNAFVPSGVWFGFDYCGRAGQSPPLLRSSGKWFLGAIPGFLLNAMV</sequence>
<evidence type="ECO:0000313" key="3">
    <source>
        <dbReference type="Proteomes" id="UP001227230"/>
    </source>
</evidence>
<dbReference type="Pfam" id="PF06232">
    <property type="entry name" value="ATS3"/>
    <property type="match status" value="1"/>
</dbReference>
<dbReference type="InterPro" id="IPR010417">
    <property type="entry name" value="Embryo-specific_ATS3"/>
</dbReference>
<accession>A0ABY9DJ40</accession>
<gene>
    <name evidence="2" type="ORF">VitviT2T_024882</name>
</gene>
<protein>
    <recommendedName>
        <fullName evidence="4">Embryo-specific protein ATS3B</fullName>
    </recommendedName>
</protein>
<dbReference type="CDD" id="cd00113">
    <property type="entry name" value="PLAT"/>
    <property type="match status" value="1"/>
</dbReference>
<evidence type="ECO:0000256" key="1">
    <source>
        <dbReference type="SAM" id="SignalP"/>
    </source>
</evidence>
<dbReference type="PANTHER" id="PTHR31718:SF31">
    <property type="entry name" value="OS01G0172800 PROTEIN"/>
    <property type="match status" value="1"/>
</dbReference>
<evidence type="ECO:0000313" key="2">
    <source>
        <dbReference type="EMBL" id="WKA07011.1"/>
    </source>
</evidence>
<dbReference type="EMBL" id="CP126663">
    <property type="protein sequence ID" value="WKA07011.1"/>
    <property type="molecule type" value="Genomic_DNA"/>
</dbReference>
<name>A0ABY9DJ40_VITVI</name>
<keyword evidence="1" id="KW-0732">Signal</keyword>
<evidence type="ECO:0008006" key="4">
    <source>
        <dbReference type="Google" id="ProtNLM"/>
    </source>
</evidence>
<reference evidence="2 3" key="1">
    <citation type="journal article" date="2023" name="Hortic Res">
        <title>The complete reference genome for grapevine (Vitis vinifera L.) genetics and breeding.</title>
        <authorList>
            <person name="Shi X."/>
            <person name="Cao S."/>
            <person name="Wang X."/>
            <person name="Huang S."/>
            <person name="Wang Y."/>
            <person name="Liu Z."/>
            <person name="Liu W."/>
            <person name="Leng X."/>
            <person name="Peng Y."/>
            <person name="Wang N."/>
            <person name="Wang Y."/>
            <person name="Ma Z."/>
            <person name="Xu X."/>
            <person name="Zhang F."/>
            <person name="Xue H."/>
            <person name="Zhong H."/>
            <person name="Wang Y."/>
            <person name="Zhang K."/>
            <person name="Velt A."/>
            <person name="Avia K."/>
            <person name="Holtgrawe D."/>
            <person name="Grimplet J."/>
            <person name="Matus J.T."/>
            <person name="Ware D."/>
            <person name="Wu X."/>
            <person name="Wang H."/>
            <person name="Liu C."/>
            <person name="Fang Y."/>
            <person name="Rustenholz C."/>
            <person name="Cheng Z."/>
            <person name="Xiao H."/>
            <person name="Zhou Y."/>
        </authorList>
    </citation>
    <scope>NUCLEOTIDE SEQUENCE [LARGE SCALE GENOMIC DNA]</scope>
    <source>
        <strain evidence="3">cv. Pinot noir / PN40024</strain>
        <tissue evidence="2">Leaf</tissue>
    </source>
</reference>
<dbReference type="InterPro" id="IPR036392">
    <property type="entry name" value="PLAT/LH2_dom_sf"/>
</dbReference>
<dbReference type="Gene3D" id="2.60.60.20">
    <property type="entry name" value="PLAT/LH2 domain"/>
    <property type="match status" value="1"/>
</dbReference>